<keyword evidence="1" id="KW-0614">Plasmid</keyword>
<accession>A0A9Q7XSA9</accession>
<geneLocation type="plasmid" evidence="2">
    <name>cbm2636_mp</name>
</geneLocation>
<organism evidence="1 2">
    <name type="scientific">Cupriavidus taiwanensis</name>
    <dbReference type="NCBI Taxonomy" id="164546"/>
    <lineage>
        <taxon>Bacteria</taxon>
        <taxon>Pseudomonadati</taxon>
        <taxon>Pseudomonadota</taxon>
        <taxon>Betaproteobacteria</taxon>
        <taxon>Burkholderiales</taxon>
        <taxon>Burkholderiaceae</taxon>
        <taxon>Cupriavidus</taxon>
    </lineage>
</organism>
<evidence type="ECO:0000313" key="1">
    <source>
        <dbReference type="EMBL" id="SPD67497.1"/>
    </source>
</evidence>
<reference evidence="1 2" key="1">
    <citation type="submission" date="2018-01" db="EMBL/GenBank/DDBJ databases">
        <authorList>
            <person name="Clerissi C."/>
        </authorList>
    </citation>
    <scope>NUCLEOTIDE SEQUENCE [LARGE SCALE GENOMIC DNA]</scope>
    <source>
        <strain evidence="1">Cupriavidus taiwanensis SWF 66322</strain>
        <plasmid evidence="2">cbm2636_mp</plasmid>
    </source>
</reference>
<proteinExistence type="predicted"/>
<dbReference type="AlphaFoldDB" id="A0A9Q7XSA9"/>
<dbReference type="Proteomes" id="UP000254259">
    <property type="component" value="Plasmid CBM2636_mp"/>
</dbReference>
<sequence>MAMPSDEQPRFDMHLPIRTAGNNDSSGFPTALSDDARYLCGDAALTLILPTSGERHARQEYPCRADP</sequence>
<evidence type="ECO:0000313" key="2">
    <source>
        <dbReference type="Proteomes" id="UP000254259"/>
    </source>
</evidence>
<name>A0A9Q7XSA9_9BURK</name>
<protein>
    <submittedName>
        <fullName evidence="1">Uncharacterized protein</fullName>
    </submittedName>
</protein>
<gene>
    <name evidence="1" type="ORF">CBM2636_MP20347</name>
</gene>
<dbReference type="EMBL" id="LT984814">
    <property type="protein sequence ID" value="SPD67497.1"/>
    <property type="molecule type" value="Genomic_DNA"/>
</dbReference>